<dbReference type="Pfam" id="PF00059">
    <property type="entry name" value="Lectin_C"/>
    <property type="match status" value="1"/>
</dbReference>
<evidence type="ECO:0000259" key="2">
    <source>
        <dbReference type="PROSITE" id="PS50041"/>
    </source>
</evidence>
<dbReference type="SUPFAM" id="SSF56436">
    <property type="entry name" value="C-type lectin-like"/>
    <property type="match status" value="1"/>
</dbReference>
<dbReference type="InterPro" id="IPR016187">
    <property type="entry name" value="CTDL_fold"/>
</dbReference>
<proteinExistence type="predicted"/>
<keyword evidence="1" id="KW-0812">Transmembrane</keyword>
<keyword evidence="1" id="KW-1133">Transmembrane helix</keyword>
<protein>
    <recommendedName>
        <fullName evidence="2">C-type lectin domain-containing protein</fullName>
    </recommendedName>
</protein>
<reference evidence="3 4" key="1">
    <citation type="submission" date="2024-06" db="EMBL/GenBank/DDBJ databases">
        <authorList>
            <person name="Pan Q."/>
            <person name="Wen M."/>
            <person name="Jouanno E."/>
            <person name="Zahm M."/>
            <person name="Klopp C."/>
            <person name="Cabau C."/>
            <person name="Louis A."/>
            <person name="Berthelot C."/>
            <person name="Parey E."/>
            <person name="Roest Crollius H."/>
            <person name="Montfort J."/>
            <person name="Robinson-Rechavi M."/>
            <person name="Bouchez O."/>
            <person name="Lampietro C."/>
            <person name="Lopez Roques C."/>
            <person name="Donnadieu C."/>
            <person name="Postlethwait J."/>
            <person name="Bobe J."/>
            <person name="Verreycken H."/>
            <person name="Guiguen Y."/>
        </authorList>
    </citation>
    <scope>NUCLEOTIDE SEQUENCE [LARGE SCALE GENOMIC DNA]</scope>
    <source>
        <strain evidence="3">Up_M1</strain>
        <tissue evidence="3">Testis</tissue>
    </source>
</reference>
<evidence type="ECO:0000313" key="4">
    <source>
        <dbReference type="Proteomes" id="UP001557470"/>
    </source>
</evidence>
<organism evidence="3 4">
    <name type="scientific">Umbra pygmaea</name>
    <name type="common">Eastern mudminnow</name>
    <dbReference type="NCBI Taxonomy" id="75934"/>
    <lineage>
        <taxon>Eukaryota</taxon>
        <taxon>Metazoa</taxon>
        <taxon>Chordata</taxon>
        <taxon>Craniata</taxon>
        <taxon>Vertebrata</taxon>
        <taxon>Euteleostomi</taxon>
        <taxon>Actinopterygii</taxon>
        <taxon>Neopterygii</taxon>
        <taxon>Teleostei</taxon>
        <taxon>Protacanthopterygii</taxon>
        <taxon>Esociformes</taxon>
        <taxon>Umbridae</taxon>
        <taxon>Umbra</taxon>
    </lineage>
</organism>
<evidence type="ECO:0000256" key="1">
    <source>
        <dbReference type="SAM" id="Phobius"/>
    </source>
</evidence>
<dbReference type="SMART" id="SM00034">
    <property type="entry name" value="CLECT"/>
    <property type="match status" value="1"/>
</dbReference>
<dbReference type="PROSITE" id="PS50041">
    <property type="entry name" value="C_TYPE_LECTIN_2"/>
    <property type="match status" value="1"/>
</dbReference>
<evidence type="ECO:0000313" key="3">
    <source>
        <dbReference type="EMBL" id="KAL0968619.1"/>
    </source>
</evidence>
<dbReference type="InterPro" id="IPR050111">
    <property type="entry name" value="C-type_lectin/snaclec_domain"/>
</dbReference>
<dbReference type="AlphaFoldDB" id="A0ABD0WAK1"/>
<dbReference type="CDD" id="cd00037">
    <property type="entry name" value="CLECT"/>
    <property type="match status" value="1"/>
</dbReference>
<name>A0ABD0WAK1_UMBPY</name>
<dbReference type="PANTHER" id="PTHR22803">
    <property type="entry name" value="MANNOSE, PHOSPHOLIPASE, LECTIN RECEPTOR RELATED"/>
    <property type="match status" value="1"/>
</dbReference>
<keyword evidence="1" id="KW-0472">Membrane</keyword>
<dbReference type="EMBL" id="JAGEUA010000008">
    <property type="protein sequence ID" value="KAL0968619.1"/>
    <property type="molecule type" value="Genomic_DNA"/>
</dbReference>
<gene>
    <name evidence="3" type="ORF">UPYG_G00269240</name>
</gene>
<dbReference type="Gene3D" id="3.10.100.10">
    <property type="entry name" value="Mannose-Binding Protein A, subunit A"/>
    <property type="match status" value="1"/>
</dbReference>
<accession>A0ABD0WAK1</accession>
<sequence>MGTWTLVEDLKKIPLRFSFSDIERSAVDLEGTTIVMEVINVSVLACILVTILGTEAGYYRRRTCPTGYTPAGGDSHRCYQLVEETMAWQEALDYCKQDGGTLASVHSYQEFQSILNMVKRAENQSKSAWVGLNDLQQEGRFQWSDFSDTRWFWNSASRASGWGDDDCVALDSDGGNFDDIDCTTSNNFVCMKRAQKAYK</sequence>
<dbReference type="InterPro" id="IPR016186">
    <property type="entry name" value="C-type_lectin-like/link_sf"/>
</dbReference>
<dbReference type="InterPro" id="IPR001304">
    <property type="entry name" value="C-type_lectin-like"/>
</dbReference>
<keyword evidence="4" id="KW-1185">Reference proteome</keyword>
<comment type="caution">
    <text evidence="3">The sequence shown here is derived from an EMBL/GenBank/DDBJ whole genome shotgun (WGS) entry which is preliminary data.</text>
</comment>
<feature type="domain" description="C-type lectin" evidence="2">
    <location>
        <begin position="74"/>
        <end position="191"/>
    </location>
</feature>
<feature type="transmembrane region" description="Helical" evidence="1">
    <location>
        <begin position="34"/>
        <end position="53"/>
    </location>
</feature>
<dbReference type="Proteomes" id="UP001557470">
    <property type="component" value="Unassembled WGS sequence"/>
</dbReference>